<comment type="subcellular location">
    <subcellularLocation>
        <location evidence="5">Cytoplasm</location>
    </subcellularLocation>
</comment>
<feature type="binding site" evidence="5">
    <location>
        <position position="73"/>
    </location>
    <ligand>
        <name>S-adenosyl-L-methionine</name>
        <dbReference type="ChEBI" id="CHEBI:59789"/>
    </ligand>
</feature>
<dbReference type="EMBL" id="JABMOJ010000553">
    <property type="protein sequence ID" value="NQV66642.1"/>
    <property type="molecule type" value="Genomic_DNA"/>
</dbReference>
<evidence type="ECO:0000256" key="3">
    <source>
        <dbReference type="ARBA" id="ARBA00022691"/>
    </source>
</evidence>
<dbReference type="NCBIfam" id="TIGR00246">
    <property type="entry name" value="tRNA_RlmH_YbeA"/>
    <property type="match status" value="1"/>
</dbReference>
<dbReference type="HAMAP" id="MF_00658">
    <property type="entry name" value="23SrRNA_methyltr_H"/>
    <property type="match status" value="1"/>
</dbReference>
<keyword evidence="2 5" id="KW-0808">Transferase</keyword>
<dbReference type="Pfam" id="PF02590">
    <property type="entry name" value="SPOUT_MTase"/>
    <property type="match status" value="1"/>
</dbReference>
<protein>
    <recommendedName>
        <fullName evidence="5">Ribosomal RNA large subunit methyltransferase H</fullName>
        <ecNumber evidence="5">2.1.1.177</ecNumber>
    </recommendedName>
    <alternativeName>
        <fullName evidence="5">23S rRNA (pseudouridine1915-N3)-methyltransferase</fullName>
    </alternativeName>
    <alternativeName>
        <fullName evidence="5">23S rRNA m3Psi1915 methyltransferase</fullName>
    </alternativeName>
    <alternativeName>
        <fullName evidence="5">rRNA (pseudouridine-N3-)-methyltransferase RlmH</fullName>
    </alternativeName>
</protein>
<sequence length="155" mass="17676">MLIELLAAGTRPPDWTKTGYLEYQKRLPRDWQLQLREIPVAHRGKNEPVTKLKNEEGKRMLALLKPEAHVIALDSRGDGWSTEDLASNIQTWMGRTSHLQLIVGGPDGLSDACLARADDCWSLSKLTFPHFLVRVLLAEQLYRAWAVINNHPYHK</sequence>
<organism evidence="6 7">
    <name type="scientific">SAR86 cluster bacterium</name>
    <dbReference type="NCBI Taxonomy" id="2030880"/>
    <lineage>
        <taxon>Bacteria</taxon>
        <taxon>Pseudomonadati</taxon>
        <taxon>Pseudomonadota</taxon>
        <taxon>Gammaproteobacteria</taxon>
        <taxon>SAR86 cluster</taxon>
    </lineage>
</organism>
<dbReference type="Gene3D" id="3.40.1280.10">
    <property type="match status" value="1"/>
</dbReference>
<dbReference type="GO" id="GO:0070038">
    <property type="term" value="F:rRNA (pseudouridine-N3-)-methyltransferase activity"/>
    <property type="evidence" value="ECO:0007669"/>
    <property type="project" value="UniProtKB-UniRule"/>
</dbReference>
<dbReference type="Proteomes" id="UP000754644">
    <property type="component" value="Unassembled WGS sequence"/>
</dbReference>
<dbReference type="InterPro" id="IPR003742">
    <property type="entry name" value="RlmH-like"/>
</dbReference>
<evidence type="ECO:0000256" key="1">
    <source>
        <dbReference type="ARBA" id="ARBA00022603"/>
    </source>
</evidence>
<dbReference type="SUPFAM" id="SSF75217">
    <property type="entry name" value="alpha/beta knot"/>
    <property type="match status" value="1"/>
</dbReference>
<evidence type="ECO:0000256" key="4">
    <source>
        <dbReference type="ARBA" id="ARBA00038303"/>
    </source>
</evidence>
<dbReference type="EC" id="2.1.1.177" evidence="5"/>
<reference evidence="6" key="1">
    <citation type="submission" date="2020-05" db="EMBL/GenBank/DDBJ databases">
        <title>Sulfur intermediates as new biogeochemical hubs in an aquatic model microbial ecosystem.</title>
        <authorList>
            <person name="Vigneron A."/>
        </authorList>
    </citation>
    <scope>NUCLEOTIDE SEQUENCE</scope>
    <source>
        <strain evidence="6">Bin.250</strain>
    </source>
</reference>
<dbReference type="InterPro" id="IPR029026">
    <property type="entry name" value="tRNA_m1G_MTases_N"/>
</dbReference>
<evidence type="ECO:0000256" key="2">
    <source>
        <dbReference type="ARBA" id="ARBA00022679"/>
    </source>
</evidence>
<evidence type="ECO:0000313" key="6">
    <source>
        <dbReference type="EMBL" id="NQV66642.1"/>
    </source>
</evidence>
<feature type="binding site" evidence="5">
    <location>
        <begin position="123"/>
        <end position="128"/>
    </location>
    <ligand>
        <name>S-adenosyl-L-methionine</name>
        <dbReference type="ChEBI" id="CHEBI:59789"/>
    </ligand>
</feature>
<comment type="function">
    <text evidence="5">Specifically methylates the pseudouridine at position 1915 (m3Psi1915) in 23S rRNA.</text>
</comment>
<keyword evidence="3 5" id="KW-0949">S-adenosyl-L-methionine</keyword>
<evidence type="ECO:0000313" key="7">
    <source>
        <dbReference type="Proteomes" id="UP000754644"/>
    </source>
</evidence>
<keyword evidence="1 5" id="KW-0489">Methyltransferase</keyword>
<dbReference type="GO" id="GO:0005737">
    <property type="term" value="C:cytoplasm"/>
    <property type="evidence" value="ECO:0007669"/>
    <property type="project" value="UniProtKB-SubCell"/>
</dbReference>
<comment type="subunit">
    <text evidence="5">Homodimer.</text>
</comment>
<feature type="binding site" evidence="5">
    <location>
        <position position="104"/>
    </location>
    <ligand>
        <name>S-adenosyl-L-methionine</name>
        <dbReference type="ChEBI" id="CHEBI:59789"/>
    </ligand>
</feature>
<dbReference type="NCBIfam" id="NF000986">
    <property type="entry name" value="PRK00103.1-4"/>
    <property type="match status" value="1"/>
</dbReference>
<evidence type="ECO:0000256" key="5">
    <source>
        <dbReference type="HAMAP-Rule" id="MF_00658"/>
    </source>
</evidence>
<comment type="caution">
    <text evidence="6">The sequence shown here is derived from an EMBL/GenBank/DDBJ whole genome shotgun (WGS) entry which is preliminary data.</text>
</comment>
<comment type="catalytic activity">
    <reaction evidence="5">
        <text>pseudouridine(1915) in 23S rRNA + S-adenosyl-L-methionine = N(3)-methylpseudouridine(1915) in 23S rRNA + S-adenosyl-L-homocysteine + H(+)</text>
        <dbReference type="Rhea" id="RHEA:42752"/>
        <dbReference type="Rhea" id="RHEA-COMP:10221"/>
        <dbReference type="Rhea" id="RHEA-COMP:10222"/>
        <dbReference type="ChEBI" id="CHEBI:15378"/>
        <dbReference type="ChEBI" id="CHEBI:57856"/>
        <dbReference type="ChEBI" id="CHEBI:59789"/>
        <dbReference type="ChEBI" id="CHEBI:65314"/>
        <dbReference type="ChEBI" id="CHEBI:74486"/>
        <dbReference type="EC" id="2.1.1.177"/>
    </reaction>
</comment>
<dbReference type="CDD" id="cd18081">
    <property type="entry name" value="RlmH-like"/>
    <property type="match status" value="1"/>
</dbReference>
<proteinExistence type="inferred from homology"/>
<dbReference type="PANTHER" id="PTHR33603">
    <property type="entry name" value="METHYLTRANSFERASE"/>
    <property type="match status" value="1"/>
</dbReference>
<gene>
    <name evidence="5 6" type="primary">rlmH</name>
    <name evidence="6" type="ORF">HQ497_14890</name>
</gene>
<keyword evidence="5" id="KW-0963">Cytoplasm</keyword>
<comment type="similarity">
    <text evidence="4 5">Belongs to the RNA methyltransferase RlmH family.</text>
</comment>
<dbReference type="AlphaFoldDB" id="A0A972W124"/>
<dbReference type="PIRSF" id="PIRSF004505">
    <property type="entry name" value="MT_bac"/>
    <property type="match status" value="1"/>
</dbReference>
<keyword evidence="5" id="KW-0698">rRNA processing</keyword>
<dbReference type="InterPro" id="IPR029028">
    <property type="entry name" value="Alpha/beta_knot_MTases"/>
</dbReference>
<name>A0A972W124_9GAMM</name>
<dbReference type="PANTHER" id="PTHR33603:SF1">
    <property type="entry name" value="RIBOSOMAL RNA LARGE SUBUNIT METHYLTRANSFERASE H"/>
    <property type="match status" value="1"/>
</dbReference>
<accession>A0A972W124</accession>